<keyword evidence="3" id="KW-1185">Reference proteome</keyword>
<proteinExistence type="predicted"/>
<dbReference type="Proteomes" id="UP000242715">
    <property type="component" value="Unassembled WGS sequence"/>
</dbReference>
<dbReference type="OrthoDB" id="10629553at2759"/>
<evidence type="ECO:0000313" key="3">
    <source>
        <dbReference type="Proteomes" id="UP000242715"/>
    </source>
</evidence>
<organism evidence="2 3">
    <name type="scientific">Trifolium subterraneum</name>
    <name type="common">Subterranean clover</name>
    <dbReference type="NCBI Taxonomy" id="3900"/>
    <lineage>
        <taxon>Eukaryota</taxon>
        <taxon>Viridiplantae</taxon>
        <taxon>Streptophyta</taxon>
        <taxon>Embryophyta</taxon>
        <taxon>Tracheophyta</taxon>
        <taxon>Spermatophyta</taxon>
        <taxon>Magnoliopsida</taxon>
        <taxon>eudicotyledons</taxon>
        <taxon>Gunneridae</taxon>
        <taxon>Pentapetalae</taxon>
        <taxon>rosids</taxon>
        <taxon>fabids</taxon>
        <taxon>Fabales</taxon>
        <taxon>Fabaceae</taxon>
        <taxon>Papilionoideae</taxon>
        <taxon>50 kb inversion clade</taxon>
        <taxon>NPAAA clade</taxon>
        <taxon>Hologalegina</taxon>
        <taxon>IRL clade</taxon>
        <taxon>Trifolieae</taxon>
        <taxon>Trifolium</taxon>
    </lineage>
</organism>
<evidence type="ECO:0000256" key="1">
    <source>
        <dbReference type="SAM" id="MobiDB-lite"/>
    </source>
</evidence>
<gene>
    <name evidence="2" type="ORF">TSUD_370960</name>
</gene>
<sequence>MNFSPSTMNLSPSAASLKPPNSSLPPPRALLLQRTCLRLPPPSDYVAYTSEVHGSSSDSNTEVENEVVHWHNSDWYSYSIAPFDPTKKKKKKKTTVVDLDDDSVDKLAEKTEICQVDISNLIDESVSKNEDLDGSLNRRPPSLSQSLKASLLNPIPKSQEFYADYVGIDPYHFTFHMPSNYIYMLPAVVDPSALQRFSDRVVEGLALASVF</sequence>
<protein>
    <submittedName>
        <fullName evidence="2">Uncharacterized protein</fullName>
    </submittedName>
</protein>
<dbReference type="EMBL" id="DF973528">
    <property type="protein sequence ID" value="GAU33484.1"/>
    <property type="molecule type" value="Genomic_DNA"/>
</dbReference>
<accession>A0A2Z6MLM7</accession>
<dbReference type="AlphaFoldDB" id="A0A2Z6MLM7"/>
<feature type="compositionally biased region" description="Low complexity" evidence="1">
    <location>
        <begin position="10"/>
        <end position="21"/>
    </location>
</feature>
<evidence type="ECO:0000313" key="2">
    <source>
        <dbReference type="EMBL" id="GAU33484.1"/>
    </source>
</evidence>
<name>A0A2Z6MLM7_TRISU</name>
<reference evidence="3" key="1">
    <citation type="journal article" date="2017" name="Front. Plant Sci.">
        <title>Climate Clever Clovers: New Paradigm to Reduce the Environmental Footprint of Ruminants by Breeding Low Methanogenic Forages Utilizing Haplotype Variation.</title>
        <authorList>
            <person name="Kaur P."/>
            <person name="Appels R."/>
            <person name="Bayer P.E."/>
            <person name="Keeble-Gagnere G."/>
            <person name="Wang J."/>
            <person name="Hirakawa H."/>
            <person name="Shirasawa K."/>
            <person name="Vercoe P."/>
            <person name="Stefanova K."/>
            <person name="Durmic Z."/>
            <person name="Nichols P."/>
            <person name="Revell C."/>
            <person name="Isobe S.N."/>
            <person name="Edwards D."/>
            <person name="Erskine W."/>
        </authorList>
    </citation>
    <scope>NUCLEOTIDE SEQUENCE [LARGE SCALE GENOMIC DNA]</scope>
    <source>
        <strain evidence="3">cv. Daliak</strain>
    </source>
</reference>
<feature type="region of interest" description="Disordered" evidence="1">
    <location>
        <begin position="1"/>
        <end position="27"/>
    </location>
</feature>